<dbReference type="AlphaFoldDB" id="A0A2P6TEK5"/>
<name>A0A2P6TEK5_CHLSO</name>
<sequence>MVRSLAAEAEACASQLASSYAPRSDVQDQRQTAELHGRLESLARQLELPLLRSLATALLEFWRRPEAAEVGQVELAQAAAARSCAYLGCSNLELEGGPAAGEGAGAKRCSAECAKANWREGGHREACAALRAARREERAQQRRQQEETQDGQEC</sequence>
<accession>A0A2P6TEK5</accession>
<evidence type="ECO:0000313" key="1">
    <source>
        <dbReference type="EMBL" id="PRW21076.1"/>
    </source>
</evidence>
<keyword evidence="2" id="KW-1185">Reference proteome</keyword>
<dbReference type="EMBL" id="LHPG02000020">
    <property type="protein sequence ID" value="PRW21076.1"/>
    <property type="molecule type" value="Genomic_DNA"/>
</dbReference>
<evidence type="ECO:0000313" key="2">
    <source>
        <dbReference type="Proteomes" id="UP000239899"/>
    </source>
</evidence>
<dbReference type="Proteomes" id="UP000239899">
    <property type="component" value="Unassembled WGS sequence"/>
</dbReference>
<comment type="caution">
    <text evidence="1">The sequence shown here is derived from an EMBL/GenBank/DDBJ whole genome shotgun (WGS) entry which is preliminary data.</text>
</comment>
<protein>
    <submittedName>
        <fullName evidence="1">Transcriptional regulator</fullName>
    </submittedName>
</protein>
<reference evidence="1 2" key="1">
    <citation type="journal article" date="2018" name="Plant J.">
        <title>Genome sequences of Chlorella sorokiniana UTEX 1602 and Micractinium conductrix SAG 241.80: implications to maltose excretion by a green alga.</title>
        <authorList>
            <person name="Arriola M.B."/>
            <person name="Velmurugan N."/>
            <person name="Zhang Y."/>
            <person name="Plunkett M.H."/>
            <person name="Hondzo H."/>
            <person name="Barney B.M."/>
        </authorList>
    </citation>
    <scope>NUCLEOTIDE SEQUENCE [LARGE SCALE GENOMIC DNA]</scope>
    <source>
        <strain evidence="2">UTEX 1602</strain>
    </source>
</reference>
<gene>
    <name evidence="1" type="ORF">C2E21_8483</name>
</gene>
<proteinExistence type="predicted"/>
<organism evidence="1 2">
    <name type="scientific">Chlorella sorokiniana</name>
    <name type="common">Freshwater green alga</name>
    <dbReference type="NCBI Taxonomy" id="3076"/>
    <lineage>
        <taxon>Eukaryota</taxon>
        <taxon>Viridiplantae</taxon>
        <taxon>Chlorophyta</taxon>
        <taxon>core chlorophytes</taxon>
        <taxon>Trebouxiophyceae</taxon>
        <taxon>Chlorellales</taxon>
        <taxon>Chlorellaceae</taxon>
        <taxon>Chlorella clade</taxon>
        <taxon>Chlorella</taxon>
    </lineage>
</organism>